<feature type="domain" description="Thiamine pyrophosphate enzyme central" evidence="6">
    <location>
        <begin position="191"/>
        <end position="322"/>
    </location>
</feature>
<accession>A0AAE3WFH7</accession>
<evidence type="ECO:0000259" key="8">
    <source>
        <dbReference type="Pfam" id="PF02776"/>
    </source>
</evidence>
<comment type="caution">
    <text evidence="9">The sequence shown here is derived from an EMBL/GenBank/DDBJ whole genome shotgun (WGS) entry which is preliminary data.</text>
</comment>
<dbReference type="Pfam" id="PF02776">
    <property type="entry name" value="TPP_enzyme_N"/>
    <property type="match status" value="1"/>
</dbReference>
<evidence type="ECO:0000256" key="5">
    <source>
        <dbReference type="RuleBase" id="RU362132"/>
    </source>
</evidence>
<dbReference type="InterPro" id="IPR045229">
    <property type="entry name" value="TPP_enz"/>
</dbReference>
<dbReference type="AlphaFoldDB" id="A0AAE3WFH7"/>
<gene>
    <name evidence="9" type="ORF">NO357_19360</name>
</gene>
<keyword evidence="10" id="KW-1185">Reference proteome</keyword>
<evidence type="ECO:0000313" key="9">
    <source>
        <dbReference type="EMBL" id="MDQ2092066.1"/>
    </source>
</evidence>
<comment type="similarity">
    <text evidence="2 5">Belongs to the TPP enzyme family.</text>
</comment>
<dbReference type="Gene3D" id="3.40.50.970">
    <property type="match status" value="2"/>
</dbReference>
<organism evidence="9 10">
    <name type="scientific">Marimonas arenosa</name>
    <dbReference type="NCBI Taxonomy" id="1795305"/>
    <lineage>
        <taxon>Bacteria</taxon>
        <taxon>Pseudomonadati</taxon>
        <taxon>Pseudomonadota</taxon>
        <taxon>Alphaproteobacteria</taxon>
        <taxon>Rhodobacterales</taxon>
        <taxon>Paracoccaceae</taxon>
        <taxon>Marimonas</taxon>
    </lineage>
</organism>
<dbReference type="PANTHER" id="PTHR18968">
    <property type="entry name" value="THIAMINE PYROPHOSPHATE ENZYMES"/>
    <property type="match status" value="1"/>
</dbReference>
<dbReference type="SUPFAM" id="SSF52467">
    <property type="entry name" value="DHS-like NAD/FAD-binding domain"/>
    <property type="match status" value="1"/>
</dbReference>
<dbReference type="InterPro" id="IPR000399">
    <property type="entry name" value="TPP-bd_CS"/>
</dbReference>
<dbReference type="GO" id="GO:0030976">
    <property type="term" value="F:thiamine pyrophosphate binding"/>
    <property type="evidence" value="ECO:0007669"/>
    <property type="project" value="InterPro"/>
</dbReference>
<dbReference type="GO" id="GO:0050660">
    <property type="term" value="F:flavin adenine dinucleotide binding"/>
    <property type="evidence" value="ECO:0007669"/>
    <property type="project" value="TreeGrafter"/>
</dbReference>
<evidence type="ECO:0000259" key="7">
    <source>
        <dbReference type="Pfam" id="PF02775"/>
    </source>
</evidence>
<name>A0AAE3WFH7_9RHOB</name>
<dbReference type="EMBL" id="JANHAX010000007">
    <property type="protein sequence ID" value="MDQ2092066.1"/>
    <property type="molecule type" value="Genomic_DNA"/>
</dbReference>
<sequence>MTGQTLTVHAALARGLAAQGVTTLFGLLGDSNLFMADAFVRAEGGRLVPATVEDNAVLMALGHAAMTGDVGAATVTQGPAVSNAVTALIEGVKGRIPLVLLAGDTPVSDPYHPQRVAQEALVAATGAGFVRLRGPTTVFDDLATAFRQAWTGRRPVVLNMPTDMMWEPAAGAPVVAERGARSGPPAMGKALEDAVGIIAAARAPVILAGRGAIGAREALERLGARIGAPLSTTLKAKGLFGGAVHDLGVFGTLSTPNGGEAIARADCVIAFGAALGRYTTVRGDYLKGARLIQIDDDPGALGLHQPADAALLGDAAAVAETLLHWLDEAEIESSRFTEALDPQAFLPAGALPPAKPGATAPGTIDIEVAMDAIDRALPADRVFVSDGGRFLNSAWSRIGVSDARNMLLSVNVGAIGQGLGQAIGAALARPDQTVLLVIGDGGLMLGNPAELSSAVREALDLVIVICNDQAYGAEYVQFEDRQMDPGLSQFKWPSFAEIGRAMGAEAHRVTGIYELEAALAALPGRTGPVVIELMLDPAVVPRLQL</sequence>
<dbReference type="InterPro" id="IPR029035">
    <property type="entry name" value="DHS-like_NAD/FAD-binding_dom"/>
</dbReference>
<dbReference type="InterPro" id="IPR011766">
    <property type="entry name" value="TPP_enzyme_TPP-bd"/>
</dbReference>
<dbReference type="InterPro" id="IPR012001">
    <property type="entry name" value="Thiamin_PyroP_enz_TPP-bd_dom"/>
</dbReference>
<dbReference type="Proteomes" id="UP001226762">
    <property type="component" value="Unassembled WGS sequence"/>
</dbReference>
<dbReference type="SUPFAM" id="SSF52518">
    <property type="entry name" value="Thiamin diphosphate-binding fold (THDP-binding)"/>
    <property type="match status" value="2"/>
</dbReference>
<dbReference type="GO" id="GO:0000287">
    <property type="term" value="F:magnesium ion binding"/>
    <property type="evidence" value="ECO:0007669"/>
    <property type="project" value="InterPro"/>
</dbReference>
<evidence type="ECO:0000259" key="6">
    <source>
        <dbReference type="Pfam" id="PF00205"/>
    </source>
</evidence>
<reference evidence="9" key="2">
    <citation type="submission" date="2023-02" db="EMBL/GenBank/DDBJ databases">
        <title>'Rhodoalgimonas zhirmunskyi' gen. nov., isolated from a red alga.</title>
        <authorList>
            <person name="Nedashkovskaya O.I."/>
            <person name="Otstavnykh N.Y."/>
            <person name="Bystritskaya E.P."/>
            <person name="Balabanova L.A."/>
            <person name="Isaeva M.P."/>
        </authorList>
    </citation>
    <scope>NUCLEOTIDE SEQUENCE</scope>
    <source>
        <strain evidence="9">KCTC 52189</strain>
    </source>
</reference>
<evidence type="ECO:0000256" key="3">
    <source>
        <dbReference type="ARBA" id="ARBA00022679"/>
    </source>
</evidence>
<keyword evidence="3" id="KW-0808">Transferase</keyword>
<feature type="domain" description="Thiamine pyrophosphate enzyme TPP-binding" evidence="7">
    <location>
        <begin position="394"/>
        <end position="532"/>
    </location>
</feature>
<dbReference type="PANTHER" id="PTHR18968:SF13">
    <property type="entry name" value="ACETOLACTATE SYNTHASE CATALYTIC SUBUNIT, MITOCHONDRIAL"/>
    <property type="match status" value="1"/>
</dbReference>
<proteinExistence type="inferred from homology"/>
<dbReference type="PROSITE" id="PS00187">
    <property type="entry name" value="TPP_ENZYMES"/>
    <property type="match status" value="1"/>
</dbReference>
<dbReference type="GO" id="GO:0009099">
    <property type="term" value="P:L-valine biosynthetic process"/>
    <property type="evidence" value="ECO:0007669"/>
    <property type="project" value="TreeGrafter"/>
</dbReference>
<evidence type="ECO:0000256" key="1">
    <source>
        <dbReference type="ARBA" id="ARBA00001964"/>
    </source>
</evidence>
<feature type="domain" description="Thiamine pyrophosphate enzyme N-terminal TPP-binding" evidence="8">
    <location>
        <begin position="7"/>
        <end position="111"/>
    </location>
</feature>
<dbReference type="Pfam" id="PF02775">
    <property type="entry name" value="TPP_enzyme_C"/>
    <property type="match status" value="1"/>
</dbReference>
<reference evidence="9" key="1">
    <citation type="submission" date="2022-07" db="EMBL/GenBank/DDBJ databases">
        <authorList>
            <person name="Otstavnykh N."/>
            <person name="Isaeva M."/>
            <person name="Bystritskaya E."/>
        </authorList>
    </citation>
    <scope>NUCLEOTIDE SEQUENCE</scope>
    <source>
        <strain evidence="9">KCTC 52189</strain>
    </source>
</reference>
<dbReference type="InterPro" id="IPR012000">
    <property type="entry name" value="Thiamin_PyroP_enz_cen_dom"/>
</dbReference>
<dbReference type="InterPro" id="IPR029061">
    <property type="entry name" value="THDP-binding"/>
</dbReference>
<protein>
    <submittedName>
        <fullName evidence="9">Thiamine pyrophosphate-binding protein</fullName>
    </submittedName>
</protein>
<keyword evidence="4 5" id="KW-0786">Thiamine pyrophosphate</keyword>
<comment type="cofactor">
    <cofactor evidence="1">
        <name>thiamine diphosphate</name>
        <dbReference type="ChEBI" id="CHEBI:58937"/>
    </cofactor>
</comment>
<evidence type="ECO:0000313" key="10">
    <source>
        <dbReference type="Proteomes" id="UP001226762"/>
    </source>
</evidence>
<dbReference type="CDD" id="cd07035">
    <property type="entry name" value="TPP_PYR_POX_like"/>
    <property type="match status" value="1"/>
</dbReference>
<dbReference type="Pfam" id="PF00205">
    <property type="entry name" value="TPP_enzyme_M"/>
    <property type="match status" value="1"/>
</dbReference>
<dbReference type="GO" id="GO:0009097">
    <property type="term" value="P:isoleucine biosynthetic process"/>
    <property type="evidence" value="ECO:0007669"/>
    <property type="project" value="TreeGrafter"/>
</dbReference>
<dbReference type="Gene3D" id="3.40.50.1220">
    <property type="entry name" value="TPP-binding domain"/>
    <property type="match status" value="1"/>
</dbReference>
<dbReference type="CDD" id="cd00568">
    <property type="entry name" value="TPP_enzymes"/>
    <property type="match status" value="1"/>
</dbReference>
<dbReference type="GO" id="GO:0003984">
    <property type="term" value="F:acetolactate synthase activity"/>
    <property type="evidence" value="ECO:0007669"/>
    <property type="project" value="TreeGrafter"/>
</dbReference>
<dbReference type="RefSeq" id="WP_306737369.1">
    <property type="nucleotide sequence ID" value="NZ_JANHAX010000007.1"/>
</dbReference>
<evidence type="ECO:0000256" key="4">
    <source>
        <dbReference type="ARBA" id="ARBA00023052"/>
    </source>
</evidence>
<dbReference type="GO" id="GO:0005948">
    <property type="term" value="C:acetolactate synthase complex"/>
    <property type="evidence" value="ECO:0007669"/>
    <property type="project" value="TreeGrafter"/>
</dbReference>
<evidence type="ECO:0000256" key="2">
    <source>
        <dbReference type="ARBA" id="ARBA00007812"/>
    </source>
</evidence>